<dbReference type="PANTHER" id="PTHR31793:SF27">
    <property type="entry name" value="NOVEL THIOESTERASE SUPERFAMILY DOMAIN AND SAPOSIN A-TYPE DOMAIN CONTAINING PROTEIN (0610012H03RIK)"/>
    <property type="match status" value="1"/>
</dbReference>
<reference evidence="4" key="1">
    <citation type="journal article" date="2014" name="Environ. Microbiol.">
        <title>Comparative genomics of the marine bacterial genus Glaciecola reveals the high degree of genomic diversity and genomic characteristic for cold adaptation.</title>
        <authorList>
            <person name="Qin Q.L."/>
            <person name="Xie B.B."/>
            <person name="Yu Y."/>
            <person name="Shu Y.L."/>
            <person name="Rong J.C."/>
            <person name="Zhang Y.J."/>
            <person name="Zhao D.L."/>
            <person name="Chen X.L."/>
            <person name="Zhang X.Y."/>
            <person name="Chen B."/>
            <person name="Zhou B.C."/>
            <person name="Zhang Y.Z."/>
        </authorList>
    </citation>
    <scope>NUCLEOTIDE SEQUENCE [LARGE SCALE GENOMIC DNA]</scope>
    <source>
        <strain evidence="4">ACAM 615</strain>
    </source>
</reference>
<dbReference type="InterPro" id="IPR029069">
    <property type="entry name" value="HotDog_dom_sf"/>
</dbReference>
<protein>
    <submittedName>
        <fullName evidence="3">Acyl-CoA thioester hydrolase</fullName>
        <ecNumber evidence="3">3.1.2.-</ecNumber>
    </submittedName>
</protein>
<dbReference type="PANTHER" id="PTHR31793">
    <property type="entry name" value="4-HYDROXYBENZOYL-COA THIOESTERASE FAMILY MEMBER"/>
    <property type="match status" value="1"/>
</dbReference>
<dbReference type="EC" id="3.1.2.-" evidence="3"/>
<accession>K6YBX6</accession>
<dbReference type="Pfam" id="PF13279">
    <property type="entry name" value="4HBT_2"/>
    <property type="match status" value="1"/>
</dbReference>
<dbReference type="OrthoDB" id="9799036at2"/>
<dbReference type="EMBL" id="BAEQ01000054">
    <property type="protein sequence ID" value="GAC30244.1"/>
    <property type="molecule type" value="Genomic_DNA"/>
</dbReference>
<evidence type="ECO:0000313" key="4">
    <source>
        <dbReference type="Proteomes" id="UP000006251"/>
    </source>
</evidence>
<evidence type="ECO:0000256" key="2">
    <source>
        <dbReference type="ARBA" id="ARBA00022801"/>
    </source>
</evidence>
<evidence type="ECO:0000256" key="1">
    <source>
        <dbReference type="ARBA" id="ARBA00005953"/>
    </source>
</evidence>
<dbReference type="InterPro" id="IPR050563">
    <property type="entry name" value="4-hydroxybenzoyl-CoA_TE"/>
</dbReference>
<dbReference type="Gene3D" id="3.10.129.10">
    <property type="entry name" value="Hotdog Thioesterase"/>
    <property type="match status" value="1"/>
</dbReference>
<sequence>MANQYLTDFAYHLPIATRWMDNDIYGHVNNVHYYSYFDTVINQFLIEKADFDPGTNSQIGFMVRSSCEYLSPVSFPQKLTGAFRVERVGSSSVDYAVGIFNQDNILSAIGYLTHVFVDRHTHKPTPIAGRLLQAINSAMSVK</sequence>
<name>K6YBX6_9ALTE</name>
<dbReference type="SUPFAM" id="SSF54637">
    <property type="entry name" value="Thioesterase/thiol ester dehydrase-isomerase"/>
    <property type="match status" value="1"/>
</dbReference>
<keyword evidence="4" id="KW-1185">Reference proteome</keyword>
<evidence type="ECO:0000313" key="3">
    <source>
        <dbReference type="EMBL" id="GAC30244.1"/>
    </source>
</evidence>
<dbReference type="Proteomes" id="UP000006251">
    <property type="component" value="Unassembled WGS sequence"/>
</dbReference>
<keyword evidence="2 3" id="KW-0378">Hydrolase</keyword>
<proteinExistence type="inferred from homology"/>
<dbReference type="RefSeq" id="WP_006014077.1">
    <property type="nucleotide sequence ID" value="NZ_AUAV01000008.1"/>
</dbReference>
<dbReference type="STRING" id="1121922.GCA_000428905_01670"/>
<dbReference type="GO" id="GO:0047617">
    <property type="term" value="F:fatty acyl-CoA hydrolase activity"/>
    <property type="evidence" value="ECO:0007669"/>
    <property type="project" value="TreeGrafter"/>
</dbReference>
<comment type="similarity">
    <text evidence="1">Belongs to the 4-hydroxybenzoyl-CoA thioesterase family.</text>
</comment>
<gene>
    <name evidence="3" type="primary">ybgC</name>
    <name evidence="3" type="ORF">GPAL_3396</name>
</gene>
<organism evidence="3 4">
    <name type="scientific">Brumicola pallidula DSM 14239 = ACAM 615</name>
    <dbReference type="NCBI Taxonomy" id="1121922"/>
    <lineage>
        <taxon>Bacteria</taxon>
        <taxon>Pseudomonadati</taxon>
        <taxon>Pseudomonadota</taxon>
        <taxon>Gammaproteobacteria</taxon>
        <taxon>Alteromonadales</taxon>
        <taxon>Alteromonadaceae</taxon>
        <taxon>Brumicola</taxon>
    </lineage>
</organism>
<dbReference type="CDD" id="cd00586">
    <property type="entry name" value="4HBT"/>
    <property type="match status" value="1"/>
</dbReference>
<dbReference type="AlphaFoldDB" id="K6YBX6"/>
<comment type="caution">
    <text evidence="3">The sequence shown here is derived from an EMBL/GenBank/DDBJ whole genome shotgun (WGS) entry which is preliminary data.</text>
</comment>